<dbReference type="AlphaFoldDB" id="A0A8J3Z734"/>
<accession>A0A8J3Z734</accession>
<keyword evidence="2" id="KW-1185">Reference proteome</keyword>
<comment type="caution">
    <text evidence="1">The sequence shown here is derived from an EMBL/GenBank/DDBJ whole genome shotgun (WGS) entry which is preliminary data.</text>
</comment>
<protein>
    <submittedName>
        <fullName evidence="1">Uncharacterized protein</fullName>
    </submittedName>
</protein>
<proteinExistence type="predicted"/>
<reference evidence="1" key="1">
    <citation type="submission" date="2021-01" db="EMBL/GenBank/DDBJ databases">
        <title>Whole genome shotgun sequence of Virgisporangium aurantiacum NBRC 16421.</title>
        <authorList>
            <person name="Komaki H."/>
            <person name="Tamura T."/>
        </authorList>
    </citation>
    <scope>NUCLEOTIDE SEQUENCE</scope>
    <source>
        <strain evidence="1">NBRC 16421</strain>
    </source>
</reference>
<dbReference type="Proteomes" id="UP000612585">
    <property type="component" value="Unassembled WGS sequence"/>
</dbReference>
<gene>
    <name evidence="1" type="ORF">Vau01_050740</name>
</gene>
<evidence type="ECO:0000313" key="2">
    <source>
        <dbReference type="Proteomes" id="UP000612585"/>
    </source>
</evidence>
<dbReference type="RefSeq" id="WP_203996994.1">
    <property type="nucleotide sequence ID" value="NZ_BOPG01000032.1"/>
</dbReference>
<dbReference type="EMBL" id="BOPG01000032">
    <property type="protein sequence ID" value="GIJ57558.1"/>
    <property type="molecule type" value="Genomic_DNA"/>
</dbReference>
<sequence length="187" mass="20438">MDIDERELHYPPDAPLRAWRLFRVRAFDGDLLLSSPMYHDPDPPSWPAVGSVASCYEGHPAPAPGCRCGIYGAVPGTLDSLPGYLLDTAHDADRWAYAEIACSGRVFVDMRGVRAERAELVRIALPDSSWPDEAALSAAKRLLHARYGVPVGGLDWVPDWVAGNRRDAGRPPAEVNLALDLNRLDLG</sequence>
<evidence type="ECO:0000313" key="1">
    <source>
        <dbReference type="EMBL" id="GIJ57558.1"/>
    </source>
</evidence>
<name>A0A8J3Z734_9ACTN</name>
<organism evidence="1 2">
    <name type="scientific">Virgisporangium aurantiacum</name>
    <dbReference type="NCBI Taxonomy" id="175570"/>
    <lineage>
        <taxon>Bacteria</taxon>
        <taxon>Bacillati</taxon>
        <taxon>Actinomycetota</taxon>
        <taxon>Actinomycetes</taxon>
        <taxon>Micromonosporales</taxon>
        <taxon>Micromonosporaceae</taxon>
        <taxon>Virgisporangium</taxon>
    </lineage>
</organism>